<evidence type="ECO:0000313" key="2">
    <source>
        <dbReference type="EMBL" id="CAL1359643.1"/>
    </source>
</evidence>
<dbReference type="AlphaFoldDB" id="A0AAV2CT99"/>
<protein>
    <submittedName>
        <fullName evidence="2">Uncharacterized protein</fullName>
    </submittedName>
</protein>
<accession>A0AAV2CT99</accession>
<evidence type="ECO:0000313" key="3">
    <source>
        <dbReference type="Proteomes" id="UP001497516"/>
    </source>
</evidence>
<dbReference type="Proteomes" id="UP001497516">
    <property type="component" value="Chromosome 10"/>
</dbReference>
<gene>
    <name evidence="2" type="ORF">LTRI10_LOCUS7117</name>
</gene>
<feature type="region of interest" description="Disordered" evidence="1">
    <location>
        <begin position="87"/>
        <end position="137"/>
    </location>
</feature>
<feature type="compositionally biased region" description="Basic and acidic residues" evidence="1">
    <location>
        <begin position="105"/>
        <end position="134"/>
    </location>
</feature>
<dbReference type="EMBL" id="OZ034814">
    <property type="protein sequence ID" value="CAL1359643.1"/>
    <property type="molecule type" value="Genomic_DNA"/>
</dbReference>
<sequence length="158" mass="17784">MAAAATLQRCFSTTSTESFCSPSPTVRQTTFSPPSLLYAPPSHAEYNRLSCLAVITTRRPTPSHSLSICSSLATTNLQSKERNMFIEQNEETEKNRRATTTCRAQRTEAKSIKKSLIEEAKRGDEEESKSDRKNMRIATVEETTTENKWLAVMVMVMR</sequence>
<organism evidence="2 3">
    <name type="scientific">Linum trigynum</name>
    <dbReference type="NCBI Taxonomy" id="586398"/>
    <lineage>
        <taxon>Eukaryota</taxon>
        <taxon>Viridiplantae</taxon>
        <taxon>Streptophyta</taxon>
        <taxon>Embryophyta</taxon>
        <taxon>Tracheophyta</taxon>
        <taxon>Spermatophyta</taxon>
        <taxon>Magnoliopsida</taxon>
        <taxon>eudicotyledons</taxon>
        <taxon>Gunneridae</taxon>
        <taxon>Pentapetalae</taxon>
        <taxon>rosids</taxon>
        <taxon>fabids</taxon>
        <taxon>Malpighiales</taxon>
        <taxon>Linaceae</taxon>
        <taxon>Linum</taxon>
    </lineage>
</organism>
<keyword evidence="3" id="KW-1185">Reference proteome</keyword>
<reference evidence="2 3" key="1">
    <citation type="submission" date="2024-04" db="EMBL/GenBank/DDBJ databases">
        <authorList>
            <person name="Fracassetti M."/>
        </authorList>
    </citation>
    <scope>NUCLEOTIDE SEQUENCE [LARGE SCALE GENOMIC DNA]</scope>
</reference>
<proteinExistence type="predicted"/>
<name>A0AAV2CT99_9ROSI</name>
<evidence type="ECO:0000256" key="1">
    <source>
        <dbReference type="SAM" id="MobiDB-lite"/>
    </source>
</evidence>